<dbReference type="SUPFAM" id="SSF47240">
    <property type="entry name" value="Ferritin-like"/>
    <property type="match status" value="1"/>
</dbReference>
<accession>A0ABW2Y463</accession>
<dbReference type="GO" id="GO:0003677">
    <property type="term" value="F:DNA binding"/>
    <property type="evidence" value="ECO:0007669"/>
    <property type="project" value="UniProtKB-KW"/>
</dbReference>
<dbReference type="InterPro" id="IPR012347">
    <property type="entry name" value="Ferritin-like"/>
</dbReference>
<sequence length="208" mass="24197">MTTAMTWEEKFEAEKKRSDEEHHNPTAGAMIGHVTSNLWVHRAKIEQVALFAQGSASQFLETYAVKWQEKEADFSYRLNRALVAEDDLVPTLTSQFGEFSMLTESWEMKFKSGEEQLFDLINDFDIQLMFITRAISLAVEEKHYEQEDVLKELYAWMREQIAAGQKFLGHDFADGLTGLNARDEDWDRTKEELRQDRDGNCDDDKEEP</sequence>
<keyword evidence="3" id="KW-1185">Reference proteome</keyword>
<feature type="compositionally biased region" description="Basic and acidic residues" evidence="1">
    <location>
        <begin position="7"/>
        <end position="24"/>
    </location>
</feature>
<dbReference type="Gene3D" id="1.20.1260.10">
    <property type="match status" value="1"/>
</dbReference>
<evidence type="ECO:0000313" key="3">
    <source>
        <dbReference type="Proteomes" id="UP001597036"/>
    </source>
</evidence>
<dbReference type="InterPro" id="IPR009078">
    <property type="entry name" value="Ferritin-like_SF"/>
</dbReference>
<dbReference type="EMBL" id="JBHTHQ010000006">
    <property type="protein sequence ID" value="MFD0704254.1"/>
    <property type="molecule type" value="Genomic_DNA"/>
</dbReference>
<gene>
    <name evidence="2" type="ORF">ACFQY8_00585</name>
</gene>
<reference evidence="3" key="1">
    <citation type="journal article" date="2019" name="Int. J. Syst. Evol. Microbiol.">
        <title>The Global Catalogue of Microorganisms (GCM) 10K type strain sequencing project: providing services to taxonomists for standard genome sequencing and annotation.</title>
        <authorList>
            <consortium name="The Broad Institute Genomics Platform"/>
            <consortium name="The Broad Institute Genome Sequencing Center for Infectious Disease"/>
            <person name="Wu L."/>
            <person name="Ma J."/>
        </authorList>
    </citation>
    <scope>NUCLEOTIDE SEQUENCE [LARGE SCALE GENOMIC DNA]</scope>
    <source>
        <strain evidence="3">CCM 8604</strain>
    </source>
</reference>
<proteinExistence type="predicted"/>
<comment type="caution">
    <text evidence="2">The sequence shown here is derived from an EMBL/GenBank/DDBJ whole genome shotgun (WGS) entry which is preliminary data.</text>
</comment>
<dbReference type="Proteomes" id="UP001597036">
    <property type="component" value="Unassembled WGS sequence"/>
</dbReference>
<evidence type="ECO:0000313" key="2">
    <source>
        <dbReference type="EMBL" id="MFD0704254.1"/>
    </source>
</evidence>
<dbReference type="RefSeq" id="WP_377937612.1">
    <property type="nucleotide sequence ID" value="NZ_JBHTHQ010000006.1"/>
</dbReference>
<name>A0ABW2Y463_9BIFI</name>
<protein>
    <submittedName>
        <fullName evidence="2">DNA-binding protein</fullName>
    </submittedName>
</protein>
<feature type="region of interest" description="Disordered" evidence="1">
    <location>
        <begin position="184"/>
        <end position="208"/>
    </location>
</feature>
<keyword evidence="2" id="KW-0238">DNA-binding</keyword>
<evidence type="ECO:0000256" key="1">
    <source>
        <dbReference type="SAM" id="MobiDB-lite"/>
    </source>
</evidence>
<feature type="region of interest" description="Disordered" evidence="1">
    <location>
        <begin position="1"/>
        <end position="27"/>
    </location>
</feature>
<organism evidence="2 3">
    <name type="scientific">Alloscardovia venturai</name>
    <dbReference type="NCBI Taxonomy" id="1769421"/>
    <lineage>
        <taxon>Bacteria</taxon>
        <taxon>Bacillati</taxon>
        <taxon>Actinomycetota</taxon>
        <taxon>Actinomycetes</taxon>
        <taxon>Bifidobacteriales</taxon>
        <taxon>Bifidobacteriaceae</taxon>
        <taxon>Alloscardovia</taxon>
    </lineage>
</organism>